<proteinExistence type="predicted"/>
<dbReference type="PATRIC" id="fig|1439726.3.peg.798"/>
<dbReference type="EMBL" id="MCRJ01000011">
    <property type="protein sequence ID" value="ODN71928.1"/>
    <property type="molecule type" value="Genomic_DNA"/>
</dbReference>
<gene>
    <name evidence="2" type="ORF">A6302_00760</name>
</gene>
<dbReference type="Pfam" id="PF07593">
    <property type="entry name" value="UnbV_ASPIC"/>
    <property type="match status" value="1"/>
</dbReference>
<dbReference type="InterPro" id="IPR011519">
    <property type="entry name" value="UnbV_ASPIC"/>
</dbReference>
<dbReference type="RefSeq" id="WP_245293893.1">
    <property type="nucleotide sequence ID" value="NZ_MCRJ01000011.1"/>
</dbReference>
<organism evidence="2 3">
    <name type="scientific">Methylobrevis pamukkalensis</name>
    <dbReference type="NCBI Taxonomy" id="1439726"/>
    <lineage>
        <taxon>Bacteria</taxon>
        <taxon>Pseudomonadati</taxon>
        <taxon>Pseudomonadota</taxon>
        <taxon>Alphaproteobacteria</taxon>
        <taxon>Hyphomicrobiales</taxon>
        <taxon>Pleomorphomonadaceae</taxon>
        <taxon>Methylobrevis</taxon>
    </lineage>
</organism>
<accession>A0A1E3H6G3</accession>
<reference evidence="2 3" key="1">
    <citation type="submission" date="2016-07" db="EMBL/GenBank/DDBJ databases">
        <title>Draft Genome Sequence of Methylobrevis pamukkalensis PK2.</title>
        <authorList>
            <person name="Vasilenko O.V."/>
            <person name="Doronina N.V."/>
            <person name="Shmareva M.N."/>
            <person name="Tarlachkov S.V."/>
            <person name="Mustakhimov I."/>
            <person name="Trotsenko Y.A."/>
        </authorList>
    </citation>
    <scope>NUCLEOTIDE SEQUENCE [LARGE SCALE GENOMIC DNA]</scope>
    <source>
        <strain evidence="2 3">PK2</strain>
    </source>
</reference>
<dbReference type="AlphaFoldDB" id="A0A1E3H6G3"/>
<evidence type="ECO:0000313" key="3">
    <source>
        <dbReference type="Proteomes" id="UP000094622"/>
    </source>
</evidence>
<keyword evidence="3" id="KW-1185">Reference proteome</keyword>
<protein>
    <submittedName>
        <fullName evidence="2">ASPIC and UnbV</fullName>
    </submittedName>
</protein>
<evidence type="ECO:0000313" key="2">
    <source>
        <dbReference type="EMBL" id="ODN71928.1"/>
    </source>
</evidence>
<sequence length="124" mass="13658">MVVNRGQPASLFRNRGVMQQGAPRRMGNWLQIRLKAKGGNIHGVGAKITVKTGTPTMPRDVQVGGGHASGHLGWTHVGVGTSERAQIRVQWPNGDWSHPYRVFANQFVVIEEGAAAARYWYPEE</sequence>
<evidence type="ECO:0000259" key="1">
    <source>
        <dbReference type="Pfam" id="PF07593"/>
    </source>
</evidence>
<name>A0A1E3H6G3_9HYPH</name>
<comment type="caution">
    <text evidence="2">The sequence shown here is derived from an EMBL/GenBank/DDBJ whole genome shotgun (WGS) entry which is preliminary data.</text>
</comment>
<feature type="domain" description="ASPIC/UnbV" evidence="1">
    <location>
        <begin position="43"/>
        <end position="107"/>
    </location>
</feature>
<dbReference type="Proteomes" id="UP000094622">
    <property type="component" value="Unassembled WGS sequence"/>
</dbReference>